<proteinExistence type="predicted"/>
<gene>
    <name evidence="1" type="ORF">NPIL_428031</name>
</gene>
<evidence type="ECO:0000313" key="2">
    <source>
        <dbReference type="Proteomes" id="UP000887013"/>
    </source>
</evidence>
<protein>
    <submittedName>
        <fullName evidence="1">Uncharacterized protein</fullName>
    </submittedName>
</protein>
<accession>A0A8X6U8M3</accession>
<comment type="caution">
    <text evidence="1">The sequence shown here is derived from an EMBL/GenBank/DDBJ whole genome shotgun (WGS) entry which is preliminary data.</text>
</comment>
<keyword evidence="2" id="KW-1185">Reference proteome</keyword>
<sequence length="146" mass="16095">MQSDKGIPVLGKDRRAASASNSCSGAWVLSSILQISSVEIDQTKKCPQQDSPRRLLLELVSQIIETAWLYAFGREAFLPESEKVETEFSFFVGCCNVKLRDDVFIVDSTFIFHLVPALGGLNTCASQESARREERGGIPQSLLPKS</sequence>
<organism evidence="1 2">
    <name type="scientific">Nephila pilipes</name>
    <name type="common">Giant wood spider</name>
    <name type="synonym">Nephila maculata</name>
    <dbReference type="NCBI Taxonomy" id="299642"/>
    <lineage>
        <taxon>Eukaryota</taxon>
        <taxon>Metazoa</taxon>
        <taxon>Ecdysozoa</taxon>
        <taxon>Arthropoda</taxon>
        <taxon>Chelicerata</taxon>
        <taxon>Arachnida</taxon>
        <taxon>Araneae</taxon>
        <taxon>Araneomorphae</taxon>
        <taxon>Entelegynae</taxon>
        <taxon>Araneoidea</taxon>
        <taxon>Nephilidae</taxon>
        <taxon>Nephila</taxon>
    </lineage>
</organism>
<dbReference type="EMBL" id="BMAW01023942">
    <property type="protein sequence ID" value="GFT85619.1"/>
    <property type="molecule type" value="Genomic_DNA"/>
</dbReference>
<name>A0A8X6U8M3_NEPPI</name>
<dbReference type="AlphaFoldDB" id="A0A8X6U8M3"/>
<evidence type="ECO:0000313" key="1">
    <source>
        <dbReference type="EMBL" id="GFT85619.1"/>
    </source>
</evidence>
<reference evidence="1" key="1">
    <citation type="submission" date="2020-08" db="EMBL/GenBank/DDBJ databases">
        <title>Multicomponent nature underlies the extraordinary mechanical properties of spider dragline silk.</title>
        <authorList>
            <person name="Kono N."/>
            <person name="Nakamura H."/>
            <person name="Mori M."/>
            <person name="Yoshida Y."/>
            <person name="Ohtoshi R."/>
            <person name="Malay A.D."/>
            <person name="Moran D.A.P."/>
            <person name="Tomita M."/>
            <person name="Numata K."/>
            <person name="Arakawa K."/>
        </authorList>
    </citation>
    <scope>NUCLEOTIDE SEQUENCE</scope>
</reference>
<dbReference type="Proteomes" id="UP000887013">
    <property type="component" value="Unassembled WGS sequence"/>
</dbReference>